<organism evidence="6 7">
    <name type="scientific">Austropuccinia psidii MF-1</name>
    <dbReference type="NCBI Taxonomy" id="1389203"/>
    <lineage>
        <taxon>Eukaryota</taxon>
        <taxon>Fungi</taxon>
        <taxon>Dikarya</taxon>
        <taxon>Basidiomycota</taxon>
        <taxon>Pucciniomycotina</taxon>
        <taxon>Pucciniomycetes</taxon>
        <taxon>Pucciniales</taxon>
        <taxon>Sphaerophragmiaceae</taxon>
        <taxon>Austropuccinia</taxon>
    </lineage>
</organism>
<dbReference type="AlphaFoldDB" id="A0A9Q3EEW1"/>
<evidence type="ECO:0000256" key="3">
    <source>
        <dbReference type="ARBA" id="ARBA00048173"/>
    </source>
</evidence>
<gene>
    <name evidence="6" type="ORF">O181_059709</name>
</gene>
<dbReference type="InterPro" id="IPR012337">
    <property type="entry name" value="RNaseH-like_sf"/>
</dbReference>
<comment type="catalytic activity">
    <reaction evidence="4">
        <text>DNA(n) + a 2'-deoxyribonucleoside 5'-triphosphate = DNA(n+1) + diphosphate</text>
        <dbReference type="Rhea" id="RHEA:22508"/>
        <dbReference type="Rhea" id="RHEA-COMP:17339"/>
        <dbReference type="Rhea" id="RHEA-COMP:17340"/>
        <dbReference type="ChEBI" id="CHEBI:33019"/>
        <dbReference type="ChEBI" id="CHEBI:61560"/>
        <dbReference type="ChEBI" id="CHEBI:173112"/>
        <dbReference type="EC" id="2.7.7.7"/>
    </reaction>
</comment>
<evidence type="ECO:0000313" key="7">
    <source>
        <dbReference type="Proteomes" id="UP000765509"/>
    </source>
</evidence>
<dbReference type="SUPFAM" id="SSF53098">
    <property type="entry name" value="Ribonuclease H-like"/>
    <property type="match status" value="1"/>
</dbReference>
<dbReference type="Proteomes" id="UP000765509">
    <property type="component" value="Unassembled WGS sequence"/>
</dbReference>
<reference evidence="6" key="1">
    <citation type="submission" date="2021-03" db="EMBL/GenBank/DDBJ databases">
        <title>Draft genome sequence of rust myrtle Austropuccinia psidii MF-1, a brazilian biotype.</title>
        <authorList>
            <person name="Quecine M.C."/>
            <person name="Pachon D.M.R."/>
            <person name="Bonatelli M.L."/>
            <person name="Correr F.H."/>
            <person name="Franceschini L.M."/>
            <person name="Leite T.F."/>
            <person name="Margarido G.R.A."/>
            <person name="Almeida C.A."/>
            <person name="Ferrarezi J.A."/>
            <person name="Labate C.A."/>
        </authorList>
    </citation>
    <scope>NUCLEOTIDE SEQUENCE</scope>
    <source>
        <strain evidence="6">MF-1</strain>
    </source>
</reference>
<dbReference type="PANTHER" id="PTHR42648:SF28">
    <property type="entry name" value="TRANSPOSON-ENCODED PROTEIN WITH RIBONUCLEASE H-LIKE AND RETROVIRUS ZINC FINGER-LIKE DOMAINS"/>
    <property type="match status" value="1"/>
</dbReference>
<name>A0A9Q3EEW1_9BASI</name>
<evidence type="ECO:0000259" key="5">
    <source>
        <dbReference type="PROSITE" id="PS50994"/>
    </source>
</evidence>
<dbReference type="GO" id="GO:0032196">
    <property type="term" value="P:transposition"/>
    <property type="evidence" value="ECO:0007669"/>
    <property type="project" value="UniProtKB-KW"/>
</dbReference>
<dbReference type="GO" id="GO:0015074">
    <property type="term" value="P:DNA integration"/>
    <property type="evidence" value="ECO:0007669"/>
    <property type="project" value="InterPro"/>
</dbReference>
<sequence length="156" mass="17268">MKRLKRIVQQRFGNTAATDLPRKMENCAHCSVMKSVCHNPLASQIYTILPMDVVAADLMGPFDGALPSGGKYALRIRDLGSTYSECHVLLRKAANTTVLLQVLAKWETKTNKKVKILCSNNGGDFCNAFISSWCINRGTTHEKILSSNHEQNSAIE</sequence>
<evidence type="ECO:0000256" key="4">
    <source>
        <dbReference type="ARBA" id="ARBA00049244"/>
    </source>
</evidence>
<evidence type="ECO:0000313" key="6">
    <source>
        <dbReference type="EMBL" id="MBW0519994.1"/>
    </source>
</evidence>
<dbReference type="PROSITE" id="PS50994">
    <property type="entry name" value="INTEGRASE"/>
    <property type="match status" value="1"/>
</dbReference>
<protein>
    <recommendedName>
        <fullName evidence="5">Integrase catalytic domain-containing protein</fullName>
    </recommendedName>
</protein>
<dbReference type="InterPro" id="IPR001584">
    <property type="entry name" value="Integrase_cat-core"/>
</dbReference>
<dbReference type="GO" id="GO:0003964">
    <property type="term" value="F:RNA-directed DNA polymerase activity"/>
    <property type="evidence" value="ECO:0007669"/>
    <property type="project" value="UniProtKB-EC"/>
</dbReference>
<dbReference type="PANTHER" id="PTHR42648">
    <property type="entry name" value="TRANSPOSASE, PUTATIVE-RELATED"/>
    <property type="match status" value="1"/>
</dbReference>
<dbReference type="InterPro" id="IPR039537">
    <property type="entry name" value="Retrotran_Ty1/copia-like"/>
</dbReference>
<proteinExistence type="predicted"/>
<evidence type="ECO:0000256" key="2">
    <source>
        <dbReference type="ARBA" id="ARBA00022884"/>
    </source>
</evidence>
<dbReference type="Gene3D" id="3.30.420.10">
    <property type="entry name" value="Ribonuclease H-like superfamily/Ribonuclease H"/>
    <property type="match status" value="1"/>
</dbReference>
<dbReference type="EMBL" id="AVOT02027778">
    <property type="protein sequence ID" value="MBW0519994.1"/>
    <property type="molecule type" value="Genomic_DNA"/>
</dbReference>
<evidence type="ECO:0000256" key="1">
    <source>
        <dbReference type="ARBA" id="ARBA00022578"/>
    </source>
</evidence>
<feature type="domain" description="Integrase catalytic" evidence="5">
    <location>
        <begin position="46"/>
        <end position="156"/>
    </location>
</feature>
<dbReference type="InterPro" id="IPR036397">
    <property type="entry name" value="RNaseH_sf"/>
</dbReference>
<dbReference type="OrthoDB" id="7691805at2759"/>
<dbReference type="GO" id="GO:0005634">
    <property type="term" value="C:nucleus"/>
    <property type="evidence" value="ECO:0007669"/>
    <property type="project" value="UniProtKB-ARBA"/>
</dbReference>
<accession>A0A9Q3EEW1</accession>
<comment type="caution">
    <text evidence="6">The sequence shown here is derived from an EMBL/GenBank/DDBJ whole genome shotgun (WGS) entry which is preliminary data.</text>
</comment>
<dbReference type="GO" id="GO:0003723">
    <property type="term" value="F:RNA binding"/>
    <property type="evidence" value="ECO:0007669"/>
    <property type="project" value="UniProtKB-KW"/>
</dbReference>
<dbReference type="GO" id="GO:0003887">
    <property type="term" value="F:DNA-directed DNA polymerase activity"/>
    <property type="evidence" value="ECO:0007669"/>
    <property type="project" value="UniProtKB-EC"/>
</dbReference>
<keyword evidence="1" id="KW-0815">Transposition</keyword>
<comment type="catalytic activity">
    <reaction evidence="3">
        <text>DNA(n) + a 2'-deoxyribonucleoside 5'-triphosphate = DNA(n+1) + diphosphate</text>
        <dbReference type="Rhea" id="RHEA:22508"/>
        <dbReference type="Rhea" id="RHEA-COMP:17339"/>
        <dbReference type="Rhea" id="RHEA-COMP:17340"/>
        <dbReference type="ChEBI" id="CHEBI:33019"/>
        <dbReference type="ChEBI" id="CHEBI:61560"/>
        <dbReference type="ChEBI" id="CHEBI:173112"/>
        <dbReference type="EC" id="2.7.7.49"/>
    </reaction>
</comment>
<keyword evidence="2" id="KW-0694">RNA-binding</keyword>
<keyword evidence="7" id="KW-1185">Reference proteome</keyword>